<protein>
    <recommendedName>
        <fullName evidence="3">NIPSNAP domain-containing protein</fullName>
    </recommendedName>
</protein>
<evidence type="ECO:0008006" key="3">
    <source>
        <dbReference type="Google" id="ProtNLM"/>
    </source>
</evidence>
<dbReference type="AlphaFoldDB" id="A0A398CKC2"/>
<reference evidence="1 2" key="1">
    <citation type="submission" date="2018-09" db="EMBL/GenBank/DDBJ databases">
        <title>Cohnella cavernae sp. nov., isolated from a karst cave.</title>
        <authorList>
            <person name="Zhu H."/>
        </authorList>
    </citation>
    <scope>NUCLEOTIDE SEQUENCE [LARGE SCALE GENOMIC DNA]</scope>
    <source>
        <strain evidence="1 2">K2E09-144</strain>
    </source>
</reference>
<comment type="caution">
    <text evidence="1">The sequence shown here is derived from an EMBL/GenBank/DDBJ whole genome shotgun (WGS) entry which is preliminary data.</text>
</comment>
<dbReference type="OrthoDB" id="2967153at2"/>
<organism evidence="1 2">
    <name type="scientific">Cohnella faecalis</name>
    <dbReference type="NCBI Taxonomy" id="2315694"/>
    <lineage>
        <taxon>Bacteria</taxon>
        <taxon>Bacillati</taxon>
        <taxon>Bacillota</taxon>
        <taxon>Bacilli</taxon>
        <taxon>Bacillales</taxon>
        <taxon>Paenibacillaceae</taxon>
        <taxon>Cohnella</taxon>
    </lineage>
</organism>
<sequence length="107" mass="12558">MILFCEYAFVSGEAQNDFAEWAVSSPDRWGSAELLASEVQPGLFVEIWRGLDEQSAERIRRERLEEHSEWREMDKWVKGGREGLRMWTFRPFDYRRPPVPPVPNGSV</sequence>
<dbReference type="Proteomes" id="UP000266340">
    <property type="component" value="Unassembled WGS sequence"/>
</dbReference>
<accession>A0A398CKC2</accession>
<name>A0A398CKC2_9BACL</name>
<gene>
    <name evidence="1" type="ORF">D3H35_19085</name>
</gene>
<keyword evidence="2" id="KW-1185">Reference proteome</keyword>
<dbReference type="RefSeq" id="WP_147355894.1">
    <property type="nucleotide sequence ID" value="NZ_JBHSOV010000035.1"/>
</dbReference>
<evidence type="ECO:0000313" key="2">
    <source>
        <dbReference type="Proteomes" id="UP000266340"/>
    </source>
</evidence>
<dbReference type="EMBL" id="QXJM01000039">
    <property type="protein sequence ID" value="RIE02750.1"/>
    <property type="molecule type" value="Genomic_DNA"/>
</dbReference>
<proteinExistence type="predicted"/>
<evidence type="ECO:0000313" key="1">
    <source>
        <dbReference type="EMBL" id="RIE02750.1"/>
    </source>
</evidence>